<dbReference type="SUPFAM" id="SSF50370">
    <property type="entry name" value="Ricin B-like lectins"/>
    <property type="match status" value="5"/>
</dbReference>
<dbReference type="PANTHER" id="PTHR43308">
    <property type="entry name" value="OUTER MEMBRANE PROTEIN ALPHA-RELATED"/>
    <property type="match status" value="1"/>
</dbReference>
<name>A0A4Y8Q858_9BACL</name>
<dbReference type="InterPro" id="IPR011050">
    <property type="entry name" value="Pectin_lyase_fold/virulence"/>
</dbReference>
<dbReference type="InterPro" id="IPR012334">
    <property type="entry name" value="Pectin_lyas_fold"/>
</dbReference>
<dbReference type="PANTHER" id="PTHR43308:SF5">
    <property type="entry name" value="S-LAYER PROTEIN _ PEPTIDOGLYCAN ENDO-BETA-N-ACETYLGLUCOSAMINIDASE"/>
    <property type="match status" value="1"/>
</dbReference>
<dbReference type="InterPro" id="IPR008979">
    <property type="entry name" value="Galactose-bd-like_sf"/>
</dbReference>
<dbReference type="InterPro" id="IPR055149">
    <property type="entry name" value="Agl_cat_D2"/>
</dbReference>
<feature type="domain" description="SLH" evidence="3">
    <location>
        <begin position="1844"/>
        <end position="1904"/>
    </location>
</feature>
<dbReference type="InterPro" id="IPR000772">
    <property type="entry name" value="Ricin_B_lectin"/>
</dbReference>
<dbReference type="Gene3D" id="2.60.120.260">
    <property type="entry name" value="Galactose-binding domain-like"/>
    <property type="match status" value="2"/>
</dbReference>
<dbReference type="PROSITE" id="PS51175">
    <property type="entry name" value="CBM6"/>
    <property type="match status" value="1"/>
</dbReference>
<comment type="caution">
    <text evidence="4">The sequence shown here is derived from an EMBL/GenBank/DDBJ whole genome shotgun (WGS) entry which is preliminary data.</text>
</comment>
<evidence type="ECO:0000313" key="4">
    <source>
        <dbReference type="EMBL" id="TFE90624.1"/>
    </source>
</evidence>
<keyword evidence="5" id="KW-1185">Reference proteome</keyword>
<feature type="domain" description="SLH" evidence="3">
    <location>
        <begin position="1970"/>
        <end position="2030"/>
    </location>
</feature>
<dbReference type="Pfam" id="PF22816">
    <property type="entry name" value="CatAgl_D2"/>
    <property type="match status" value="1"/>
</dbReference>
<dbReference type="Gene3D" id="2.80.10.50">
    <property type="match status" value="6"/>
</dbReference>
<protein>
    <recommendedName>
        <fullName evidence="6">S-layer homology domain-containing protein</fullName>
    </recommendedName>
</protein>
<dbReference type="InterPro" id="IPR005084">
    <property type="entry name" value="CBM6"/>
</dbReference>
<dbReference type="SMART" id="SM00710">
    <property type="entry name" value="PbH1"/>
    <property type="match status" value="7"/>
</dbReference>
<dbReference type="RefSeq" id="WP_134750356.1">
    <property type="nucleotide sequence ID" value="NZ_MYFO02000008.1"/>
</dbReference>
<feature type="compositionally biased region" description="Low complexity" evidence="1">
    <location>
        <begin position="1591"/>
        <end position="1608"/>
    </location>
</feature>
<dbReference type="SUPFAM" id="SSF51126">
    <property type="entry name" value="Pectin lyase-like"/>
    <property type="match status" value="1"/>
</dbReference>
<evidence type="ECO:0008006" key="6">
    <source>
        <dbReference type="Google" id="ProtNLM"/>
    </source>
</evidence>
<dbReference type="PROSITE" id="PS51272">
    <property type="entry name" value="SLH"/>
    <property type="match status" value="3"/>
</dbReference>
<dbReference type="CDD" id="cd23432">
    <property type="entry name" value="beta-trefoil_Ricin_EndoBetaGal-like"/>
    <property type="match status" value="6"/>
</dbReference>
<accession>A0A4Y8Q858</accession>
<dbReference type="EMBL" id="MYFO01000004">
    <property type="protein sequence ID" value="TFE90624.1"/>
    <property type="molecule type" value="Genomic_DNA"/>
</dbReference>
<dbReference type="SUPFAM" id="SSF49785">
    <property type="entry name" value="Galactose-binding domain-like"/>
    <property type="match status" value="1"/>
</dbReference>
<feature type="domain" description="SLH" evidence="3">
    <location>
        <begin position="1905"/>
        <end position="1968"/>
    </location>
</feature>
<dbReference type="Pfam" id="PF14200">
    <property type="entry name" value="RicinB_lectin_2"/>
    <property type="match status" value="1"/>
</dbReference>
<dbReference type="Pfam" id="PF00395">
    <property type="entry name" value="SLH"/>
    <property type="match status" value="3"/>
</dbReference>
<organism evidence="4 5">
    <name type="scientific">Paenibacillus athensensis</name>
    <dbReference type="NCBI Taxonomy" id="1967502"/>
    <lineage>
        <taxon>Bacteria</taxon>
        <taxon>Bacillati</taxon>
        <taxon>Bacillota</taxon>
        <taxon>Bacilli</taxon>
        <taxon>Bacillales</taxon>
        <taxon>Paenibacillaceae</taxon>
        <taxon>Paenibacillus</taxon>
    </lineage>
</organism>
<dbReference type="InterPro" id="IPR001119">
    <property type="entry name" value="SLH_dom"/>
</dbReference>
<dbReference type="GO" id="GO:0030246">
    <property type="term" value="F:carbohydrate binding"/>
    <property type="evidence" value="ECO:0007669"/>
    <property type="project" value="InterPro"/>
</dbReference>
<evidence type="ECO:0000256" key="1">
    <source>
        <dbReference type="SAM" id="MobiDB-lite"/>
    </source>
</evidence>
<dbReference type="InterPro" id="IPR033801">
    <property type="entry name" value="CBM6-CBM35-CBM36-like_1"/>
</dbReference>
<dbReference type="Gene3D" id="2.160.20.10">
    <property type="entry name" value="Single-stranded right-handed beta-helix, Pectin lyase-like"/>
    <property type="match status" value="1"/>
</dbReference>
<gene>
    <name evidence="4" type="ORF">B5M42_04980</name>
</gene>
<dbReference type="Pfam" id="PF16990">
    <property type="entry name" value="CBM_35"/>
    <property type="match status" value="1"/>
</dbReference>
<reference evidence="4 5" key="1">
    <citation type="submission" date="2017-03" db="EMBL/GenBank/DDBJ databases">
        <title>Isolation of Levoglucosan Utilizing Bacteria.</title>
        <authorList>
            <person name="Arya A.S."/>
        </authorList>
    </citation>
    <scope>NUCLEOTIDE SEQUENCE [LARGE SCALE GENOMIC DNA]</scope>
    <source>
        <strain evidence="4 5">MEC069</strain>
    </source>
</reference>
<evidence type="ECO:0000313" key="5">
    <source>
        <dbReference type="Proteomes" id="UP000298246"/>
    </source>
</evidence>
<evidence type="ECO:0000259" key="3">
    <source>
        <dbReference type="PROSITE" id="PS51272"/>
    </source>
</evidence>
<feature type="compositionally biased region" description="Gly residues" evidence="1">
    <location>
        <begin position="1572"/>
        <end position="1590"/>
    </location>
</feature>
<dbReference type="CDD" id="cd14490">
    <property type="entry name" value="CBM6-CBM35-CBM36_like_1"/>
    <property type="match status" value="1"/>
</dbReference>
<feature type="domain" description="CBM6" evidence="2">
    <location>
        <begin position="888"/>
        <end position="1012"/>
    </location>
</feature>
<dbReference type="InterPro" id="IPR051465">
    <property type="entry name" value="Cell_Envelope_Struct_Comp"/>
</dbReference>
<dbReference type="Pfam" id="PF22815">
    <property type="entry name" value="CatAgl_D1"/>
    <property type="match status" value="1"/>
</dbReference>
<feature type="region of interest" description="Disordered" evidence="1">
    <location>
        <begin position="1569"/>
        <end position="1609"/>
    </location>
</feature>
<dbReference type="OrthoDB" id="197688at2"/>
<dbReference type="Proteomes" id="UP000298246">
    <property type="component" value="Unassembled WGS sequence"/>
</dbReference>
<sequence length="2030" mass="216545">MFRLNKAAIWALVVLISLSGILTTGGGRAQAADSGTYVMIKNDYRGTYLYEDAADQNKVKRGTPSDMSDPTYQWQIEETGGVKRLKNRSTGHYMSVVNVTEWDDPVTSIALDDTTMDFDWNIQDAGAGKMTLESVKNPGSYLHMEAAGLDFAECTNGVQASWGSAQWIFEEVQDNPYVRIKNDYRGSYLYEDEADQNKVKRGMPTDTNDPAYQWLIEETGGVKRIKNRATGHYMSIVNVTEWDDPVTSIALDDTTLDFDWSIAEAEPGKMTIESVKNPGSYLHVEAAGLDFAECTNGVQASWGSAHWILEPASTVVVTPTPTPTPTPGAGDKYVRIQSRWKSMYLYEDNNQVKYGNPSFGDTASHWEIEDFGDHKRIKNRATGHYMTIQNGLDYVESTEVQDDALTAQWDLTLNGDGYSIIKSAAQNAIIHLENLRKYAQYSDIDANWFSPQWKLIGVPDDVFTGHTVRMKNQWQGSYLYEEDGKVKYGNVPADDLRSHWLIAVAGEHRQIRNAATGHYIAIEHHDSHLDPVEAIVIEPSWTSAQWDIKAATNDGFYNIENVYKTDFILHIQDQTDYAQASNLPPDWGSGQWALEDAPVVPPVIPDSYVRLKNKKLGTYLYENSHQAVLYGTPPEDDASSHWIVESRDGHQVIRNRATQHVLSIQGLLPFVESVPDPAPQSWSSSLWDLVASPDLGYVDIRNVGDSDMFVHLSDSFGYAQYDFVSTEAETVSWSLEDAPGMAQVYEPQVNTERSDVVFDDTNTVRVKNNATGTYLLEGDNGALTLGSVAVDDLHSQWLSQQVNGHKRLKNVATGHFVAADGGTVAALASAAAGAEWYLTDTDGSARFSGAAGQAGTLAANAGGTAVELTDASSSVSASWQLEPVTADVQYEAEESFYSAGQTVGSAGLGFSGRGYIGDFTSVGSLLTFTVYAQQDGVYNVLTKYTNTNTGAKTLSRSVNGIADKQVTFAASGSAGWKYKSETLKLRAGLNTVTYERTATDSGSLQIDALVLHQAVNKAARGATTMYTEYEAEAAATTGTLVGPTRKYREIASEASGRQAVKLDQTGQYVEFTLTKPTNSLVVRYTIPDAPAGGGLEAPIALYVNGVKKQDIQLTSKHSWVYGSYPWSNDPSLQLPHRFFDESRVLIGDVPAGAKLRLQVDQTGAAAYRIIDLIDTEMAPQAYAQTPLSLSITQYGAVAGDGQDDTAALQAAIAAAKQAGRTVWIPAGTFDFNGEPLNVSNVTIRGAGPWYSVLQGIGAGFNGQGGRVQMYDFAIFGASTGRNDASKESGFDGNYGPGSVIQNVWIEHRKTGIWVNGPVDDMLIVGNRIRNTYADGINLHGANSNIHVEQNAIRNSGDDGIALWSDRAFSTTPNHNHVIRFNTVQLPWLASNIAVYGGRDNVVQDNIVADTIAFGGGINVSSNHTPVAFSGTTTVERNTLLRTGGHEYNFNKDFGAIWVNVPEKIDGKVLIRYNDVYDSSYQGLSVQGPGSLTNATIAGNIFEKTGTWGMQIQGDARGSAAIHNIIRDAVVGDSSQLAGGTFTVTAPAAMNDAYVPSSLAVTLDAQLFRPESGGAGTGGTGGGGVSGGDSGTGSQPTTSPQPTTKPQQPAVKLGADALTVKSTTVNGKVQTSVAVDGSKLVAAFRELLAAGNGTGAGTGAGAGKTIAIDTASTDATLVVEVPAQALGEAAGLLGGGKLAFRAADRSYELPLSSLKLDELAAGMGKSTADLTVSIRMEKLTGSVADELNGSLEAQGVTPLGDAVDFSVTVGAQGAEPVTIHSFGSTYVTRTLVLSGVVDADQATAVAVDPQTGAASFVPALFEKQEDGTTAVVIKRNSNSLYTVVSHSASFADTAGHWAQRDIDTMASKLIVNGIADGAFAPDRSVTRAEFVALLVRSLGLSAASDAASGFTDVKAGDWYAGAVATAVEAGLADGFADGSFRPSATITREQMAVLIARAISYAGTSLPAGSDGVFADEASIGGWAREAVASLAAVQLVNGMSDGSFAPQSASTRAEAVTMLKRFLQFANFMD</sequence>
<proteinExistence type="predicted"/>
<evidence type="ECO:0000259" key="2">
    <source>
        <dbReference type="PROSITE" id="PS51175"/>
    </source>
</evidence>
<dbReference type="InterPro" id="IPR006626">
    <property type="entry name" value="PbH1"/>
</dbReference>
<dbReference type="InterPro" id="IPR035992">
    <property type="entry name" value="Ricin_B-like_lectins"/>
</dbReference>